<organism evidence="2 3">
    <name type="scientific">Hypsizygus marmoreus</name>
    <name type="common">White beech mushroom</name>
    <name type="synonym">Agaricus marmoreus</name>
    <dbReference type="NCBI Taxonomy" id="39966"/>
    <lineage>
        <taxon>Eukaryota</taxon>
        <taxon>Fungi</taxon>
        <taxon>Dikarya</taxon>
        <taxon>Basidiomycota</taxon>
        <taxon>Agaricomycotina</taxon>
        <taxon>Agaricomycetes</taxon>
        <taxon>Agaricomycetidae</taxon>
        <taxon>Agaricales</taxon>
        <taxon>Tricholomatineae</taxon>
        <taxon>Lyophyllaceae</taxon>
        <taxon>Hypsizygus</taxon>
    </lineage>
</organism>
<feature type="compositionally biased region" description="Basic and acidic residues" evidence="1">
    <location>
        <begin position="134"/>
        <end position="143"/>
    </location>
</feature>
<dbReference type="Proteomes" id="UP000076154">
    <property type="component" value="Unassembled WGS sequence"/>
</dbReference>
<reference evidence="2" key="1">
    <citation type="submission" date="2018-04" db="EMBL/GenBank/DDBJ databases">
        <title>Whole genome sequencing of Hypsizygus marmoreus.</title>
        <authorList>
            <person name="Choi I.-G."/>
            <person name="Min B."/>
            <person name="Kim J.-G."/>
            <person name="Kim S."/>
            <person name="Oh Y.-L."/>
            <person name="Kong W.-S."/>
            <person name="Park H."/>
            <person name="Jeong J."/>
            <person name="Song E.-S."/>
        </authorList>
    </citation>
    <scope>NUCLEOTIDE SEQUENCE [LARGE SCALE GENOMIC DNA]</scope>
    <source>
        <strain evidence="2">51987-8</strain>
    </source>
</reference>
<name>A0A369JYI4_HYPMA</name>
<keyword evidence="3" id="KW-1185">Reference proteome</keyword>
<dbReference type="EMBL" id="LUEZ02000041">
    <property type="protein sequence ID" value="RDB25425.1"/>
    <property type="molecule type" value="Genomic_DNA"/>
</dbReference>
<gene>
    <name evidence="2" type="primary">Sarnp</name>
    <name evidence="2" type="ORF">Hypma_008115</name>
</gene>
<dbReference type="GO" id="GO:1990904">
    <property type="term" value="C:ribonucleoprotein complex"/>
    <property type="evidence" value="ECO:0007669"/>
    <property type="project" value="UniProtKB-KW"/>
</dbReference>
<feature type="region of interest" description="Disordered" evidence="1">
    <location>
        <begin position="57"/>
        <end position="186"/>
    </location>
</feature>
<comment type="caution">
    <text evidence="2">The sequence shown here is derived from an EMBL/GenBank/DDBJ whole genome shotgun (WGS) entry which is preliminary data.</text>
</comment>
<feature type="compositionally biased region" description="Low complexity" evidence="1">
    <location>
        <begin position="85"/>
        <end position="96"/>
    </location>
</feature>
<accession>A0A369JYI4</accession>
<evidence type="ECO:0000313" key="2">
    <source>
        <dbReference type="EMBL" id="RDB25425.1"/>
    </source>
</evidence>
<dbReference type="STRING" id="39966.A0A369JYI4"/>
<dbReference type="InParanoid" id="A0A369JYI4"/>
<dbReference type="OrthoDB" id="445357at2759"/>
<proteinExistence type="predicted"/>
<protein>
    <submittedName>
        <fullName evidence="2">SAP domain-containing ribonucleoprotein</fullName>
    </submittedName>
</protein>
<evidence type="ECO:0000256" key="1">
    <source>
        <dbReference type="SAM" id="MobiDB-lite"/>
    </source>
</evidence>
<sequence length="186" mass="20128">MDAQLKTLKVVDLKAVLAKAQVHVPAKANKNDLVAKILASPVAIDVYKQLYDSDDLLAPPEDVDWSTEQEQQKPAAEPPAPIPDAVPATTVTTPSTEDLEAEKRRKRAERFGIPLVEAPKPRPARAPNASAVPDDTKNLEARGARFGTNTATTKRPAPTENVDPEEAEKRRKRAERFGTGPAAAKV</sequence>
<keyword evidence="2" id="KW-0687">Ribonucleoprotein</keyword>
<dbReference type="AlphaFoldDB" id="A0A369JYI4"/>
<evidence type="ECO:0000313" key="3">
    <source>
        <dbReference type="Proteomes" id="UP000076154"/>
    </source>
</evidence>